<evidence type="ECO:0000313" key="3">
    <source>
        <dbReference type="EMBL" id="CAG7832356.1"/>
    </source>
</evidence>
<dbReference type="Proteomes" id="UP000708208">
    <property type="component" value="Unassembled WGS sequence"/>
</dbReference>
<accession>A0A8J2M2W2</accession>
<dbReference type="AlphaFoldDB" id="A0A8J2M2W2"/>
<name>A0A8J2M2W2_9HEXA</name>
<dbReference type="EMBL" id="CAJVCH010564593">
    <property type="protein sequence ID" value="CAG7832356.1"/>
    <property type="molecule type" value="Genomic_DNA"/>
</dbReference>
<keyword evidence="2" id="KW-0472">Membrane</keyword>
<organism evidence="3 4">
    <name type="scientific">Allacma fusca</name>
    <dbReference type="NCBI Taxonomy" id="39272"/>
    <lineage>
        <taxon>Eukaryota</taxon>
        <taxon>Metazoa</taxon>
        <taxon>Ecdysozoa</taxon>
        <taxon>Arthropoda</taxon>
        <taxon>Hexapoda</taxon>
        <taxon>Collembola</taxon>
        <taxon>Symphypleona</taxon>
        <taxon>Sminthuridae</taxon>
        <taxon>Allacma</taxon>
    </lineage>
</organism>
<feature type="region of interest" description="Disordered" evidence="1">
    <location>
        <begin position="141"/>
        <end position="165"/>
    </location>
</feature>
<evidence type="ECO:0000256" key="1">
    <source>
        <dbReference type="SAM" id="MobiDB-lite"/>
    </source>
</evidence>
<keyword evidence="4" id="KW-1185">Reference proteome</keyword>
<reference evidence="3" key="1">
    <citation type="submission" date="2021-06" db="EMBL/GenBank/DDBJ databases">
        <authorList>
            <person name="Hodson N. C."/>
            <person name="Mongue J. A."/>
            <person name="Jaron S. K."/>
        </authorList>
    </citation>
    <scope>NUCLEOTIDE SEQUENCE</scope>
</reference>
<sequence length="165" mass="18041">MGQIQNLEYKQFTRTSENSVCFDIILAVGGGGSFGSTKFLQHIKMSGVFRTKMTVKDDNQTRNPKTCIASILLAIVIIICLFSVIFYFHKQGRTRTNTHVDLNATDYQSYAPTEASNVSPSMNTNENGTTKIVKVTSPSNVTSATLSSNSDTRGIVPPVLRPGEN</sequence>
<feature type="compositionally biased region" description="Polar residues" evidence="1">
    <location>
        <begin position="141"/>
        <end position="152"/>
    </location>
</feature>
<proteinExistence type="predicted"/>
<gene>
    <name evidence="3" type="ORF">AFUS01_LOCUS42043</name>
</gene>
<keyword evidence="2" id="KW-1133">Transmembrane helix</keyword>
<protein>
    <submittedName>
        <fullName evidence="3">Uncharacterized protein</fullName>
    </submittedName>
</protein>
<keyword evidence="2" id="KW-0812">Transmembrane</keyword>
<comment type="caution">
    <text evidence="3">The sequence shown here is derived from an EMBL/GenBank/DDBJ whole genome shotgun (WGS) entry which is preliminary data.</text>
</comment>
<evidence type="ECO:0000256" key="2">
    <source>
        <dbReference type="SAM" id="Phobius"/>
    </source>
</evidence>
<feature type="transmembrane region" description="Helical" evidence="2">
    <location>
        <begin position="68"/>
        <end position="88"/>
    </location>
</feature>
<evidence type="ECO:0000313" key="4">
    <source>
        <dbReference type="Proteomes" id="UP000708208"/>
    </source>
</evidence>